<name>A0AAN8JHC1_PATCE</name>
<evidence type="ECO:0000259" key="1">
    <source>
        <dbReference type="PROSITE" id="PS50948"/>
    </source>
</evidence>
<sequence length="135" mass="15601">MHQFKRDLSITLSVVLIWYIDNITGTCLGQVYKKTMFEGKLYEGWASSITVGSIRECGENCTIDTECQSFGINRASLNCYLYNFLIWSGSRGTTDLNMVYYWAYQGEYAFILTHQCCFSGHPNNQWKFTCLCFLI</sequence>
<proteinExistence type="predicted"/>
<gene>
    <name evidence="2" type="ORF">SNE40_015429</name>
</gene>
<comment type="caution">
    <text evidence="2">The sequence shown here is derived from an EMBL/GenBank/DDBJ whole genome shotgun (WGS) entry which is preliminary data.</text>
</comment>
<dbReference type="InterPro" id="IPR003609">
    <property type="entry name" value="Pan_app"/>
</dbReference>
<accession>A0AAN8JHC1</accession>
<protein>
    <recommendedName>
        <fullName evidence="1">Apple domain-containing protein</fullName>
    </recommendedName>
</protein>
<evidence type="ECO:0000313" key="3">
    <source>
        <dbReference type="Proteomes" id="UP001347796"/>
    </source>
</evidence>
<keyword evidence="3" id="KW-1185">Reference proteome</keyword>
<dbReference type="SUPFAM" id="SSF57414">
    <property type="entry name" value="Hairpin loop containing domain-like"/>
    <property type="match status" value="1"/>
</dbReference>
<organism evidence="2 3">
    <name type="scientific">Patella caerulea</name>
    <name type="common">Rayed Mediterranean limpet</name>
    <dbReference type="NCBI Taxonomy" id="87958"/>
    <lineage>
        <taxon>Eukaryota</taxon>
        <taxon>Metazoa</taxon>
        <taxon>Spiralia</taxon>
        <taxon>Lophotrochozoa</taxon>
        <taxon>Mollusca</taxon>
        <taxon>Gastropoda</taxon>
        <taxon>Patellogastropoda</taxon>
        <taxon>Patelloidea</taxon>
        <taxon>Patellidae</taxon>
        <taxon>Patella</taxon>
    </lineage>
</organism>
<dbReference type="AlphaFoldDB" id="A0AAN8JHC1"/>
<dbReference type="PROSITE" id="PS50948">
    <property type="entry name" value="PAN"/>
    <property type="match status" value="1"/>
</dbReference>
<feature type="domain" description="Apple" evidence="1">
    <location>
        <begin position="27"/>
        <end position="105"/>
    </location>
</feature>
<dbReference type="Pfam" id="PF00024">
    <property type="entry name" value="PAN_1"/>
    <property type="match status" value="1"/>
</dbReference>
<dbReference type="EMBL" id="JAZGQO010000010">
    <property type="protein sequence ID" value="KAK6177302.1"/>
    <property type="molecule type" value="Genomic_DNA"/>
</dbReference>
<dbReference type="Gene3D" id="3.50.4.10">
    <property type="entry name" value="Hepatocyte Growth Factor"/>
    <property type="match status" value="1"/>
</dbReference>
<reference evidence="2 3" key="1">
    <citation type="submission" date="2024-01" db="EMBL/GenBank/DDBJ databases">
        <title>The genome of the rayed Mediterranean limpet Patella caerulea (Linnaeus, 1758).</title>
        <authorList>
            <person name="Anh-Thu Weber A."/>
            <person name="Halstead-Nussloch G."/>
        </authorList>
    </citation>
    <scope>NUCLEOTIDE SEQUENCE [LARGE SCALE GENOMIC DNA]</scope>
    <source>
        <strain evidence="2">AATW-2023a</strain>
        <tissue evidence="2">Whole specimen</tissue>
    </source>
</reference>
<dbReference type="Proteomes" id="UP001347796">
    <property type="component" value="Unassembled WGS sequence"/>
</dbReference>
<evidence type="ECO:0000313" key="2">
    <source>
        <dbReference type="EMBL" id="KAK6177302.1"/>
    </source>
</evidence>